<dbReference type="EMBL" id="BAABHK010000021">
    <property type="protein sequence ID" value="GAA4637841.1"/>
    <property type="molecule type" value="Genomic_DNA"/>
</dbReference>
<comment type="caution">
    <text evidence="2">The sequence shown here is derived from an EMBL/GenBank/DDBJ whole genome shotgun (WGS) entry which is preliminary data.</text>
</comment>
<organism evidence="2 3">
    <name type="scientific">Actinoallomurus vinaceus</name>
    <dbReference type="NCBI Taxonomy" id="1080074"/>
    <lineage>
        <taxon>Bacteria</taxon>
        <taxon>Bacillati</taxon>
        <taxon>Actinomycetota</taxon>
        <taxon>Actinomycetes</taxon>
        <taxon>Streptosporangiales</taxon>
        <taxon>Thermomonosporaceae</taxon>
        <taxon>Actinoallomurus</taxon>
    </lineage>
</organism>
<accession>A0ABP8USY8</accession>
<dbReference type="Proteomes" id="UP001501442">
    <property type="component" value="Unassembled WGS sequence"/>
</dbReference>
<evidence type="ECO:0000256" key="1">
    <source>
        <dbReference type="SAM" id="MobiDB-lite"/>
    </source>
</evidence>
<sequence length="432" mass="46877">MVTLSVEVQALVSHASYRYDDSLICDGLRHFARFAANVPDSAWGQMPWSRRWAQDWESATSARVREAQTASDLQSETGSKLSKVAANYSHTEISTKLSAERLLSKENSFLLPWIQASEKGQGSISTAPGHTPRGPNYANTPDLPYQIPPGDPGPDVNPNEPKNRIMFASADHDFDHPFTKEQGHIVLADRALMVLGNTAGRAALNLFLNANEHYIQDAQNIVRTNGAATSKMPLDDFIQDVRFALPGAIQNRAELFNALSNEYGELSTEMTTQTNGLKSSWQGPGAEAYGLHADRCIKYFDTLKEQAAWVGSEGCKAAHTVDSLQYAYAQAGNAKVGNLITALRAYKDAAAGFTKGSTQEPLALLVDALSAMANAFFAKWQQANADAGEILKIDQKASDTAPNLGDGTHRPQSFPSEAGAAPYDDSSHWKQS</sequence>
<protein>
    <recommendedName>
        <fullName evidence="4">ESX-1 secretion-associated protein EspA/EspE-like domain-containing protein</fullName>
    </recommendedName>
</protein>
<feature type="region of interest" description="Disordered" evidence="1">
    <location>
        <begin position="120"/>
        <end position="144"/>
    </location>
</feature>
<name>A0ABP8USY8_9ACTN</name>
<gene>
    <name evidence="2" type="ORF">GCM10023196_093230</name>
</gene>
<proteinExistence type="predicted"/>
<reference evidence="3" key="1">
    <citation type="journal article" date="2019" name="Int. J. Syst. Evol. Microbiol.">
        <title>The Global Catalogue of Microorganisms (GCM) 10K type strain sequencing project: providing services to taxonomists for standard genome sequencing and annotation.</title>
        <authorList>
            <consortium name="The Broad Institute Genomics Platform"/>
            <consortium name="The Broad Institute Genome Sequencing Center for Infectious Disease"/>
            <person name="Wu L."/>
            <person name="Ma J."/>
        </authorList>
    </citation>
    <scope>NUCLEOTIDE SEQUENCE [LARGE SCALE GENOMIC DNA]</scope>
    <source>
        <strain evidence="3">JCM 17939</strain>
    </source>
</reference>
<evidence type="ECO:0008006" key="4">
    <source>
        <dbReference type="Google" id="ProtNLM"/>
    </source>
</evidence>
<dbReference type="InterPro" id="IPR038332">
    <property type="entry name" value="PPE_sf"/>
</dbReference>
<evidence type="ECO:0000313" key="2">
    <source>
        <dbReference type="EMBL" id="GAA4637841.1"/>
    </source>
</evidence>
<feature type="region of interest" description="Disordered" evidence="1">
    <location>
        <begin position="398"/>
        <end position="432"/>
    </location>
</feature>
<evidence type="ECO:0000313" key="3">
    <source>
        <dbReference type="Proteomes" id="UP001501442"/>
    </source>
</evidence>
<keyword evidence="3" id="KW-1185">Reference proteome</keyword>
<dbReference type="RefSeq" id="WP_345441048.1">
    <property type="nucleotide sequence ID" value="NZ_BAABHK010000021.1"/>
</dbReference>
<dbReference type="SUPFAM" id="SSF140459">
    <property type="entry name" value="PE/PPE dimer-like"/>
    <property type="match status" value="1"/>
</dbReference>